<dbReference type="Proteomes" id="UP000000305">
    <property type="component" value="Unassembled WGS sequence"/>
</dbReference>
<keyword evidence="2" id="KW-1185">Reference proteome</keyword>
<evidence type="ECO:0000313" key="2">
    <source>
        <dbReference type="Proteomes" id="UP000000305"/>
    </source>
</evidence>
<organism evidence="1 2">
    <name type="scientific">Daphnia pulex</name>
    <name type="common">Water flea</name>
    <dbReference type="NCBI Taxonomy" id="6669"/>
    <lineage>
        <taxon>Eukaryota</taxon>
        <taxon>Metazoa</taxon>
        <taxon>Ecdysozoa</taxon>
        <taxon>Arthropoda</taxon>
        <taxon>Crustacea</taxon>
        <taxon>Branchiopoda</taxon>
        <taxon>Diplostraca</taxon>
        <taxon>Cladocera</taxon>
        <taxon>Anomopoda</taxon>
        <taxon>Daphniidae</taxon>
        <taxon>Daphnia</taxon>
    </lineage>
</organism>
<proteinExistence type="predicted"/>
<dbReference type="PhylomeDB" id="E9GDJ0"/>
<protein>
    <submittedName>
        <fullName evidence="1">Uncharacterized protein</fullName>
    </submittedName>
</protein>
<dbReference type="AlphaFoldDB" id="E9GDJ0"/>
<evidence type="ECO:0000313" key="1">
    <source>
        <dbReference type="EMBL" id="EFX82469.1"/>
    </source>
</evidence>
<name>E9GDJ0_DAPPU</name>
<dbReference type="HOGENOM" id="CLU_156088_0_0_1"/>
<dbReference type="KEGG" id="dpx:DAPPUDRAFT_316633"/>
<dbReference type="EMBL" id="GL732540">
    <property type="protein sequence ID" value="EFX82469.1"/>
    <property type="molecule type" value="Genomic_DNA"/>
</dbReference>
<dbReference type="InParanoid" id="E9GDJ0"/>
<sequence>MGEMKISKEKIPEAKKQLKRSLVFFAGLHKLIAVNDGVDGRVPDGWTTKLSETLAQETRKKLLAEPGGGILETLLLLVDNVASESVQASLMPDESLLIAIREVEGAEWNGIPAELKMKHLDHVLRIAESLPKT</sequence>
<gene>
    <name evidence="1" type="ORF">DAPPUDRAFT_316633</name>
</gene>
<reference evidence="1 2" key="1">
    <citation type="journal article" date="2011" name="Science">
        <title>The ecoresponsive genome of Daphnia pulex.</title>
        <authorList>
            <person name="Colbourne J.K."/>
            <person name="Pfrender M.E."/>
            <person name="Gilbert D."/>
            <person name="Thomas W.K."/>
            <person name="Tucker A."/>
            <person name="Oakley T.H."/>
            <person name="Tokishita S."/>
            <person name="Aerts A."/>
            <person name="Arnold G.J."/>
            <person name="Basu M.K."/>
            <person name="Bauer D.J."/>
            <person name="Caceres C.E."/>
            <person name="Carmel L."/>
            <person name="Casola C."/>
            <person name="Choi J.H."/>
            <person name="Detter J.C."/>
            <person name="Dong Q."/>
            <person name="Dusheyko S."/>
            <person name="Eads B.D."/>
            <person name="Frohlich T."/>
            <person name="Geiler-Samerotte K.A."/>
            <person name="Gerlach D."/>
            <person name="Hatcher P."/>
            <person name="Jogdeo S."/>
            <person name="Krijgsveld J."/>
            <person name="Kriventseva E.V."/>
            <person name="Kultz D."/>
            <person name="Laforsch C."/>
            <person name="Lindquist E."/>
            <person name="Lopez J."/>
            <person name="Manak J.R."/>
            <person name="Muller J."/>
            <person name="Pangilinan J."/>
            <person name="Patwardhan R.P."/>
            <person name="Pitluck S."/>
            <person name="Pritham E.J."/>
            <person name="Rechtsteiner A."/>
            <person name="Rho M."/>
            <person name="Rogozin I.B."/>
            <person name="Sakarya O."/>
            <person name="Salamov A."/>
            <person name="Schaack S."/>
            <person name="Shapiro H."/>
            <person name="Shiga Y."/>
            <person name="Skalitzky C."/>
            <person name="Smith Z."/>
            <person name="Souvorov A."/>
            <person name="Sung W."/>
            <person name="Tang Z."/>
            <person name="Tsuchiya D."/>
            <person name="Tu H."/>
            <person name="Vos H."/>
            <person name="Wang M."/>
            <person name="Wolf Y.I."/>
            <person name="Yamagata H."/>
            <person name="Yamada T."/>
            <person name="Ye Y."/>
            <person name="Shaw J.R."/>
            <person name="Andrews J."/>
            <person name="Crease T.J."/>
            <person name="Tang H."/>
            <person name="Lucas S.M."/>
            <person name="Robertson H.M."/>
            <person name="Bork P."/>
            <person name="Koonin E.V."/>
            <person name="Zdobnov E.M."/>
            <person name="Grigoriev I.V."/>
            <person name="Lynch M."/>
            <person name="Boore J.L."/>
        </authorList>
    </citation>
    <scope>NUCLEOTIDE SEQUENCE [LARGE SCALE GENOMIC DNA]</scope>
</reference>
<accession>E9GDJ0</accession>